<dbReference type="Gene3D" id="2.40.10.10">
    <property type="entry name" value="Trypsin-like serine proteases"/>
    <property type="match status" value="2"/>
</dbReference>
<accession>D0LT19</accession>
<dbReference type="Pfam" id="PF13365">
    <property type="entry name" value="Trypsin_2"/>
    <property type="match status" value="1"/>
</dbReference>
<evidence type="ECO:0000313" key="5">
    <source>
        <dbReference type="EMBL" id="ACY19155.1"/>
    </source>
</evidence>
<dbReference type="KEGG" id="hoh:Hoch_6690"/>
<name>D0LT19_HALO1</name>
<evidence type="ECO:0000256" key="3">
    <source>
        <dbReference type="ARBA" id="ARBA00022825"/>
    </source>
</evidence>
<dbReference type="EMBL" id="CP001804">
    <property type="protein sequence ID" value="ACY19155.1"/>
    <property type="molecule type" value="Genomic_DNA"/>
</dbReference>
<evidence type="ECO:0000259" key="4">
    <source>
        <dbReference type="PROSITE" id="PS50106"/>
    </source>
</evidence>
<keyword evidence="3" id="KW-0720">Serine protease</keyword>
<dbReference type="GO" id="GO:0004252">
    <property type="term" value="F:serine-type endopeptidase activity"/>
    <property type="evidence" value="ECO:0007669"/>
    <property type="project" value="InterPro"/>
</dbReference>
<dbReference type="RefSeq" id="WP_012831747.1">
    <property type="nucleotide sequence ID" value="NC_013440.1"/>
</dbReference>
<dbReference type="OrthoDB" id="9758917at2"/>
<dbReference type="InterPro" id="IPR046449">
    <property type="entry name" value="DEGP_PDZ_sf"/>
</dbReference>
<dbReference type="PANTHER" id="PTHR45980">
    <property type="match status" value="1"/>
</dbReference>
<dbReference type="eggNOG" id="COG0265">
    <property type="taxonomic scope" value="Bacteria"/>
</dbReference>
<organism evidence="5 6">
    <name type="scientific">Haliangium ochraceum (strain DSM 14365 / JCM 11303 / SMP-2)</name>
    <dbReference type="NCBI Taxonomy" id="502025"/>
    <lineage>
        <taxon>Bacteria</taxon>
        <taxon>Pseudomonadati</taxon>
        <taxon>Myxococcota</taxon>
        <taxon>Polyangia</taxon>
        <taxon>Haliangiales</taxon>
        <taxon>Kofleriaceae</taxon>
        <taxon>Haliangium</taxon>
    </lineage>
</organism>
<dbReference type="InterPro" id="IPR043504">
    <property type="entry name" value="Peptidase_S1_PA_chymotrypsin"/>
</dbReference>
<dbReference type="Gene3D" id="2.30.42.10">
    <property type="match status" value="1"/>
</dbReference>
<keyword evidence="1" id="KW-0645">Protease</keyword>
<dbReference type="InterPro" id="IPR009003">
    <property type="entry name" value="Peptidase_S1_PA"/>
</dbReference>
<feature type="domain" description="PDZ" evidence="4">
    <location>
        <begin position="195"/>
        <end position="263"/>
    </location>
</feature>
<dbReference type="InterPro" id="IPR001940">
    <property type="entry name" value="Peptidase_S1C"/>
</dbReference>
<dbReference type="HOGENOM" id="CLU_020120_10_2_7"/>
<dbReference type="STRING" id="502025.Hoch_6690"/>
<keyword evidence="2" id="KW-0378">Hydrolase</keyword>
<keyword evidence="6" id="KW-1185">Reference proteome</keyword>
<evidence type="ECO:0000256" key="1">
    <source>
        <dbReference type="ARBA" id="ARBA00022670"/>
    </source>
</evidence>
<proteinExistence type="predicted"/>
<dbReference type="Gene3D" id="3.20.190.20">
    <property type="match status" value="1"/>
</dbReference>
<dbReference type="PRINTS" id="PR00834">
    <property type="entry name" value="PROTEASES2C"/>
</dbReference>
<dbReference type="InterPro" id="IPR041517">
    <property type="entry name" value="DEGP_PDZ"/>
</dbReference>
<dbReference type="GO" id="GO:0006508">
    <property type="term" value="P:proteolysis"/>
    <property type="evidence" value="ECO:0007669"/>
    <property type="project" value="UniProtKB-KW"/>
</dbReference>
<dbReference type="SUPFAM" id="SSF50156">
    <property type="entry name" value="PDZ domain-like"/>
    <property type="match status" value="1"/>
</dbReference>
<dbReference type="SUPFAM" id="SSF50494">
    <property type="entry name" value="Trypsin-like serine proteases"/>
    <property type="match status" value="1"/>
</dbReference>
<dbReference type="Proteomes" id="UP000001880">
    <property type="component" value="Chromosome"/>
</dbReference>
<evidence type="ECO:0000313" key="6">
    <source>
        <dbReference type="Proteomes" id="UP000001880"/>
    </source>
</evidence>
<sequence length="466" mass="51211">MSYPQVVRVFATCQFADYDNPWQAHGPSRGTGSGVVIAGQRILTGAHVVAHATFLQVQKQSDPDKAVAHIVAICHDCDLALLAVDDPAFFADLEPAAIGELPELRDKVAVVGFPVGGEEISVTEGVVSRIEVQRYSHSQRYILAATVDAAINEGNSGGPVFRKGRVSGIAFQKLTGADNIGEMVPAPVIRTFLDGVDKNKDPRIPGLGIAVQNLENPLLRQRLGLGEGQSGVLVVAVDHGCSAWGVLQPGDAMMAIDGLNIANNGTVRYFDRVRTRYDVVLGHYYVGDSMPVTVMRDGKVLELSLTLEPLRHLVPRTEYDRDPDYFVYGGLVFQTLTRELLRTWDKWFNKAPKEFLHAYYMGHRTAERQQLIVLTQVLSDEINIGYDRFYNESVMAVNGVMPRDMAEFVRMLDEATGVVEIRSSGPGVMLFDSEQVEAANARILARYHITRDRSLHLLANAPGSPI</sequence>
<dbReference type="InterPro" id="IPR036034">
    <property type="entry name" value="PDZ_sf"/>
</dbReference>
<dbReference type="PROSITE" id="PS50106">
    <property type="entry name" value="PDZ"/>
    <property type="match status" value="1"/>
</dbReference>
<dbReference type="Pfam" id="PF17815">
    <property type="entry name" value="PDZ_3"/>
    <property type="match status" value="1"/>
</dbReference>
<protein>
    <submittedName>
        <fullName evidence="5">Peptidase S1 and S6 chymotrypsin/Hap</fullName>
    </submittedName>
</protein>
<dbReference type="AlphaFoldDB" id="D0LT19"/>
<dbReference type="PANTHER" id="PTHR45980:SF9">
    <property type="entry name" value="PROTEASE DO-LIKE 10, MITOCHONDRIAL-RELATED"/>
    <property type="match status" value="1"/>
</dbReference>
<gene>
    <name evidence="5" type="ordered locus">Hoch_6690</name>
</gene>
<reference evidence="5 6" key="1">
    <citation type="journal article" date="2010" name="Stand. Genomic Sci.">
        <title>Complete genome sequence of Haliangium ochraceum type strain (SMP-2).</title>
        <authorList>
            <consortium name="US DOE Joint Genome Institute (JGI-PGF)"/>
            <person name="Ivanova N."/>
            <person name="Daum C."/>
            <person name="Lang E."/>
            <person name="Abt B."/>
            <person name="Kopitz M."/>
            <person name="Saunders E."/>
            <person name="Lapidus A."/>
            <person name="Lucas S."/>
            <person name="Glavina Del Rio T."/>
            <person name="Nolan M."/>
            <person name="Tice H."/>
            <person name="Copeland A."/>
            <person name="Cheng J.F."/>
            <person name="Chen F."/>
            <person name="Bruce D."/>
            <person name="Goodwin L."/>
            <person name="Pitluck S."/>
            <person name="Mavromatis K."/>
            <person name="Pati A."/>
            <person name="Mikhailova N."/>
            <person name="Chen A."/>
            <person name="Palaniappan K."/>
            <person name="Land M."/>
            <person name="Hauser L."/>
            <person name="Chang Y.J."/>
            <person name="Jeffries C.D."/>
            <person name="Detter J.C."/>
            <person name="Brettin T."/>
            <person name="Rohde M."/>
            <person name="Goker M."/>
            <person name="Bristow J."/>
            <person name="Markowitz V."/>
            <person name="Eisen J.A."/>
            <person name="Hugenholtz P."/>
            <person name="Kyrpides N.C."/>
            <person name="Klenk H.P."/>
        </authorList>
    </citation>
    <scope>NUCLEOTIDE SEQUENCE [LARGE SCALE GENOMIC DNA]</scope>
    <source>
        <strain evidence="6">DSM 14365 / CIP 107738 / JCM 11303 / AJ 13395 / SMP-2</strain>
    </source>
</reference>
<dbReference type="InterPro" id="IPR001478">
    <property type="entry name" value="PDZ"/>
</dbReference>
<evidence type="ECO:0000256" key="2">
    <source>
        <dbReference type="ARBA" id="ARBA00022801"/>
    </source>
</evidence>